<feature type="domain" description="Peptide methionine sulphoxide reductase MsrA" evidence="6">
    <location>
        <begin position="132"/>
        <end position="199"/>
    </location>
</feature>
<evidence type="ECO:0000256" key="5">
    <source>
        <dbReference type="ARBA" id="ARBA00030643"/>
    </source>
</evidence>
<dbReference type="GO" id="GO:0008113">
    <property type="term" value="F:peptide-methionine (S)-S-oxide reductase activity"/>
    <property type="evidence" value="ECO:0007669"/>
    <property type="project" value="UniProtKB-EC"/>
</dbReference>
<evidence type="ECO:0000256" key="2">
    <source>
        <dbReference type="ARBA" id="ARBA00012502"/>
    </source>
</evidence>
<dbReference type="InterPro" id="IPR002569">
    <property type="entry name" value="Met_Sox_Rdtase_MsrA_dom"/>
</dbReference>
<evidence type="ECO:0000256" key="4">
    <source>
        <dbReference type="ARBA" id="ARBA00030273"/>
    </source>
</evidence>
<dbReference type="EC" id="1.8.4.11" evidence="2"/>
<dbReference type="Proteomes" id="UP001188597">
    <property type="component" value="Unassembled WGS sequence"/>
</dbReference>
<organism evidence="7 8">
    <name type="scientific">Escallonia herrerae</name>
    <dbReference type="NCBI Taxonomy" id="1293975"/>
    <lineage>
        <taxon>Eukaryota</taxon>
        <taxon>Viridiplantae</taxon>
        <taxon>Streptophyta</taxon>
        <taxon>Embryophyta</taxon>
        <taxon>Tracheophyta</taxon>
        <taxon>Spermatophyta</taxon>
        <taxon>Magnoliopsida</taxon>
        <taxon>eudicotyledons</taxon>
        <taxon>Gunneridae</taxon>
        <taxon>Pentapetalae</taxon>
        <taxon>asterids</taxon>
        <taxon>campanulids</taxon>
        <taxon>Escalloniales</taxon>
        <taxon>Escalloniaceae</taxon>
        <taxon>Escallonia</taxon>
    </lineage>
</organism>
<evidence type="ECO:0000256" key="3">
    <source>
        <dbReference type="ARBA" id="ARBA00023002"/>
    </source>
</evidence>
<reference evidence="7" key="1">
    <citation type="submission" date="2022-12" db="EMBL/GenBank/DDBJ databases">
        <title>Draft genome assemblies for two species of Escallonia (Escalloniales).</title>
        <authorList>
            <person name="Chanderbali A."/>
            <person name="Dervinis C."/>
            <person name="Anghel I."/>
            <person name="Soltis D."/>
            <person name="Soltis P."/>
            <person name="Zapata F."/>
        </authorList>
    </citation>
    <scope>NUCLEOTIDE SEQUENCE</scope>
    <source>
        <strain evidence="7">UCBG64.0493</strain>
        <tissue evidence="7">Leaf</tissue>
    </source>
</reference>
<evidence type="ECO:0000313" key="8">
    <source>
        <dbReference type="Proteomes" id="UP001188597"/>
    </source>
</evidence>
<evidence type="ECO:0000259" key="6">
    <source>
        <dbReference type="Pfam" id="PF01625"/>
    </source>
</evidence>
<dbReference type="InterPro" id="IPR036509">
    <property type="entry name" value="Met_Sox_Rdtase_MsrA_sf"/>
</dbReference>
<accession>A0AA89AY07</accession>
<evidence type="ECO:0000313" key="7">
    <source>
        <dbReference type="EMBL" id="KAK3021389.1"/>
    </source>
</evidence>
<dbReference type="GO" id="GO:0005737">
    <property type="term" value="C:cytoplasm"/>
    <property type="evidence" value="ECO:0007669"/>
    <property type="project" value="TreeGrafter"/>
</dbReference>
<dbReference type="Pfam" id="PF01625">
    <property type="entry name" value="PMSR"/>
    <property type="match status" value="1"/>
</dbReference>
<name>A0AA89AY07_9ASTE</name>
<dbReference type="Gene3D" id="3.30.1060.10">
    <property type="entry name" value="Peptide methionine sulphoxide reductase MsrA"/>
    <property type="match status" value="1"/>
</dbReference>
<dbReference type="PANTHER" id="PTHR42799:SF3">
    <property type="entry name" value="PEPTIDE METHIONINE SULFOXIDE REDUCTASE A5"/>
    <property type="match status" value="1"/>
</dbReference>
<dbReference type="GO" id="GO:0034599">
    <property type="term" value="P:cellular response to oxidative stress"/>
    <property type="evidence" value="ECO:0007669"/>
    <property type="project" value="TreeGrafter"/>
</dbReference>
<dbReference type="Gene3D" id="3.40.50.720">
    <property type="entry name" value="NAD(P)-binding Rossmann-like Domain"/>
    <property type="match status" value="1"/>
</dbReference>
<comment type="caution">
    <text evidence="7">The sequence shown here is derived from an EMBL/GenBank/DDBJ whole genome shotgun (WGS) entry which is preliminary data.</text>
</comment>
<dbReference type="SUPFAM" id="SSF55068">
    <property type="entry name" value="Peptide methionine sulfoxide reductase"/>
    <property type="match status" value="1"/>
</dbReference>
<dbReference type="InterPro" id="IPR050162">
    <property type="entry name" value="MsrA_MetSO_reductase"/>
</dbReference>
<keyword evidence="8" id="KW-1185">Reference proteome</keyword>
<dbReference type="PANTHER" id="PTHR42799">
    <property type="entry name" value="MITOCHONDRIAL PEPTIDE METHIONINE SULFOXIDE REDUCTASE"/>
    <property type="match status" value="1"/>
</dbReference>
<dbReference type="AlphaFoldDB" id="A0AA89AY07"/>
<gene>
    <name evidence="7" type="ORF">RJ639_046470</name>
</gene>
<comment type="similarity">
    <text evidence="1">Belongs to the MsrA Met sulfoxide reductase family.</text>
</comment>
<dbReference type="EMBL" id="JAVXUP010000762">
    <property type="protein sequence ID" value="KAK3021389.1"/>
    <property type="molecule type" value="Genomic_DNA"/>
</dbReference>
<evidence type="ECO:0000256" key="1">
    <source>
        <dbReference type="ARBA" id="ARBA00005591"/>
    </source>
</evidence>
<keyword evidence="3" id="KW-0560">Oxidoreductase</keyword>
<proteinExistence type="inferred from homology"/>
<protein>
    <recommendedName>
        <fullName evidence="2">peptide-methionine (S)-S-oxide reductase</fullName>
        <ecNumber evidence="2">1.8.4.11</ecNumber>
    </recommendedName>
    <alternativeName>
        <fullName evidence="5">Peptide-methionine (S)-S-oxide reductase</fullName>
    </alternativeName>
    <alternativeName>
        <fullName evidence="4">Protein-methionine-S-oxide reductase</fullName>
    </alternativeName>
</protein>
<sequence length="204" mass="23474">MKSGQMIRETSILNTVVRKEKTCADIIHLSAKWSRARWEPRGAAAAAERLQGGGYLRQPRQLFPNRRRARAEDRRRMRPELVFPLGMFEAVTHFAGFKALGESVQKPLMYYDNHLIGNIVLFEVVAASGHFHLQPNYIEYDPRLITFRQLLGVFWSSHDSRQVFGQSLDVGNQCRSIIFTNATETPDWLLSAKEDTKRRQRVAS</sequence>